<evidence type="ECO:0000313" key="5">
    <source>
        <dbReference type="Proteomes" id="UP000242715"/>
    </source>
</evidence>
<dbReference type="AlphaFoldDB" id="A0A2Z6MXL0"/>
<keyword evidence="5" id="KW-1185">Reference proteome</keyword>
<sequence>MSLRRFLGYSEGDVMRSDCKPCSRLMRHTAGIFSVGGALGFWVLCRMHYGPRIQIPRSLRWAACGAVTVSSSTALLVRLFSPECEPQNIAAYDNKKVIEVPLAFPVTSEDDIVREFRHALEKAKCEGSSNSNNKVRLAVIDHVTSMPSVVIPVKELVKICREEGVEQVFVDAAHAIGCTPNVDMQEIGADFYASNLHKWFFCPPSVAFIYARKSVNSVDLHHPVVSHEYGNGLAIESSWIGNRDYSAQLVVPAVMEFVNRFEGGIEGIKKRNHDCVVEMGEMLVKAWGTHLGTPHHMSASMVMVGLPPSLRIMNDCDAINLRTHLREFFGVEVPIYFIDGGEVGCVSGYARISHQVYNKVDDYYKFRDAINKLVSDGFTCALLSTSTNGSMI</sequence>
<proteinExistence type="predicted"/>
<dbReference type="SUPFAM" id="SSF53383">
    <property type="entry name" value="PLP-dependent transferases"/>
    <property type="match status" value="1"/>
</dbReference>
<dbReference type="Pfam" id="PF00266">
    <property type="entry name" value="Aminotran_5"/>
    <property type="match status" value="1"/>
</dbReference>
<evidence type="ECO:0000313" key="4">
    <source>
        <dbReference type="EMBL" id="GAU21567.1"/>
    </source>
</evidence>
<dbReference type="EMBL" id="DF973232">
    <property type="protein sequence ID" value="GAU21567.1"/>
    <property type="molecule type" value="Genomic_DNA"/>
</dbReference>
<evidence type="ECO:0000259" key="3">
    <source>
        <dbReference type="Pfam" id="PF25285"/>
    </source>
</evidence>
<dbReference type="Proteomes" id="UP000242715">
    <property type="component" value="Unassembled WGS sequence"/>
</dbReference>
<dbReference type="PANTHER" id="PTHR43092">
    <property type="entry name" value="L-CYSTEINE DESULFHYDRASE"/>
    <property type="match status" value="1"/>
</dbReference>
<dbReference type="InterPro" id="IPR000192">
    <property type="entry name" value="Aminotrans_V_dom"/>
</dbReference>
<feature type="domain" description="Aminotransferase class V" evidence="2">
    <location>
        <begin position="132"/>
        <end position="215"/>
    </location>
</feature>
<protein>
    <submittedName>
        <fullName evidence="4">Uncharacterized protein</fullName>
    </submittedName>
</protein>
<keyword evidence="1" id="KW-0663">Pyridoxal phosphate</keyword>
<evidence type="ECO:0000256" key="1">
    <source>
        <dbReference type="ARBA" id="ARBA00022898"/>
    </source>
</evidence>
<dbReference type="InterPro" id="IPR015421">
    <property type="entry name" value="PyrdxlP-dep_Trfase_major"/>
</dbReference>
<dbReference type="Gene3D" id="3.40.640.10">
    <property type="entry name" value="Type I PLP-dependent aspartate aminotransferase-like (Major domain)"/>
    <property type="match status" value="1"/>
</dbReference>
<evidence type="ECO:0000259" key="2">
    <source>
        <dbReference type="Pfam" id="PF00266"/>
    </source>
</evidence>
<dbReference type="PANTHER" id="PTHR43092:SF8">
    <property type="entry name" value="ISOPENICILLIN N EPIMERASE-LIKE PROTEIN"/>
    <property type="match status" value="1"/>
</dbReference>
<accession>A0A2Z6MXL0</accession>
<organism evidence="4 5">
    <name type="scientific">Trifolium subterraneum</name>
    <name type="common">Subterranean clover</name>
    <dbReference type="NCBI Taxonomy" id="3900"/>
    <lineage>
        <taxon>Eukaryota</taxon>
        <taxon>Viridiplantae</taxon>
        <taxon>Streptophyta</taxon>
        <taxon>Embryophyta</taxon>
        <taxon>Tracheophyta</taxon>
        <taxon>Spermatophyta</taxon>
        <taxon>Magnoliopsida</taxon>
        <taxon>eudicotyledons</taxon>
        <taxon>Gunneridae</taxon>
        <taxon>Pentapetalae</taxon>
        <taxon>rosids</taxon>
        <taxon>fabids</taxon>
        <taxon>Fabales</taxon>
        <taxon>Fabaceae</taxon>
        <taxon>Papilionoideae</taxon>
        <taxon>50 kb inversion clade</taxon>
        <taxon>NPAAA clade</taxon>
        <taxon>Hologalegina</taxon>
        <taxon>IRL clade</taxon>
        <taxon>Trifolieae</taxon>
        <taxon>Trifolium</taxon>
    </lineage>
</organism>
<dbReference type="Pfam" id="PF25285">
    <property type="entry name" value="DUF7875"/>
    <property type="match status" value="1"/>
</dbReference>
<dbReference type="OrthoDB" id="5978656at2759"/>
<dbReference type="InterPro" id="IPR057197">
    <property type="entry name" value="DUF7875"/>
</dbReference>
<feature type="domain" description="DUF7875" evidence="3">
    <location>
        <begin position="1"/>
        <end position="96"/>
    </location>
</feature>
<reference evidence="5" key="1">
    <citation type="journal article" date="2017" name="Front. Plant Sci.">
        <title>Climate Clever Clovers: New Paradigm to Reduce the Environmental Footprint of Ruminants by Breeding Low Methanogenic Forages Utilizing Haplotype Variation.</title>
        <authorList>
            <person name="Kaur P."/>
            <person name="Appels R."/>
            <person name="Bayer P.E."/>
            <person name="Keeble-Gagnere G."/>
            <person name="Wang J."/>
            <person name="Hirakawa H."/>
            <person name="Shirasawa K."/>
            <person name="Vercoe P."/>
            <person name="Stefanova K."/>
            <person name="Durmic Z."/>
            <person name="Nichols P."/>
            <person name="Revell C."/>
            <person name="Isobe S.N."/>
            <person name="Edwards D."/>
            <person name="Erskine W."/>
        </authorList>
    </citation>
    <scope>NUCLEOTIDE SEQUENCE [LARGE SCALE GENOMIC DNA]</scope>
    <source>
        <strain evidence="5">cv. Daliak</strain>
    </source>
</reference>
<name>A0A2Z6MXL0_TRISU</name>
<gene>
    <name evidence="4" type="ORF">TSUD_35300</name>
</gene>
<dbReference type="InterPro" id="IPR015424">
    <property type="entry name" value="PyrdxlP-dep_Trfase"/>
</dbReference>